<dbReference type="Proteomes" id="UP000053904">
    <property type="component" value="Unassembled WGS sequence"/>
</dbReference>
<reference evidence="3" key="1">
    <citation type="journal article" date="2015" name="MBio">
        <title>Genome-Resolved Metagenomic Analysis Reveals Roles for Candidate Phyla and Other Microbial Community Members in Biogeochemical Transformations in Oil Reservoirs.</title>
        <authorList>
            <person name="Hu P."/>
            <person name="Tom L."/>
            <person name="Singh A."/>
            <person name="Thomas B.C."/>
            <person name="Baker B.J."/>
            <person name="Piceno Y.M."/>
            <person name="Andersen G.L."/>
            <person name="Banfield J.F."/>
        </authorList>
    </citation>
    <scope>NUCLEOTIDE SEQUENCE [LARGE SCALE GENOMIC DNA]</scope>
</reference>
<name>A0A101HGV8_9BACT</name>
<evidence type="ECO:0000313" key="3">
    <source>
        <dbReference type="Proteomes" id="UP000053904"/>
    </source>
</evidence>
<feature type="transmembrane region" description="Helical" evidence="1">
    <location>
        <begin position="93"/>
        <end position="113"/>
    </location>
</feature>
<accession>A0A101HGV8</accession>
<evidence type="ECO:0000256" key="1">
    <source>
        <dbReference type="SAM" id="Phobius"/>
    </source>
</evidence>
<dbReference type="AlphaFoldDB" id="A0A101HGV8"/>
<gene>
    <name evidence="2" type="ORF">XD93_0807</name>
</gene>
<feature type="transmembrane region" description="Helical" evidence="1">
    <location>
        <begin position="125"/>
        <end position="145"/>
    </location>
</feature>
<proteinExistence type="predicted"/>
<keyword evidence="1 2" id="KW-0812">Transmembrane</keyword>
<protein>
    <submittedName>
        <fullName evidence="2">Transmembrane(S)protein</fullName>
    </submittedName>
</protein>
<keyword evidence="1" id="KW-0472">Membrane</keyword>
<feature type="transmembrane region" description="Helical" evidence="1">
    <location>
        <begin position="45"/>
        <end position="65"/>
    </location>
</feature>
<organism evidence="2 3">
    <name type="scientific">candidate division WS6 bacterium 34_10</name>
    <dbReference type="NCBI Taxonomy" id="1641389"/>
    <lineage>
        <taxon>Bacteria</taxon>
        <taxon>Candidatus Dojkabacteria</taxon>
    </lineage>
</organism>
<comment type="caution">
    <text evidence="2">The sequence shown here is derived from an EMBL/GenBank/DDBJ whole genome shotgun (WGS) entry which is preliminary data.</text>
</comment>
<keyword evidence="1" id="KW-1133">Transmembrane helix</keyword>
<sequence>MPEKKEEQLNLKLKESPLNGLAKYKGRLELFRAKWDIRKYTKSSWVWFSIVLSFSLIATQLFTILEEYSLLPKKIPIFQIYVDSEDTLASSSLIFLAPILSFLIVIVGIVVSNKYYNKERDLSNTLLWVMFLANLVITIALIRIINLY</sequence>
<evidence type="ECO:0000313" key="2">
    <source>
        <dbReference type="EMBL" id="KUK76626.1"/>
    </source>
</evidence>
<dbReference type="EMBL" id="LGGO01000124">
    <property type="protein sequence ID" value="KUK76626.1"/>
    <property type="molecule type" value="Genomic_DNA"/>
</dbReference>